<comment type="caution">
    <text evidence="1">The sequence shown here is derived from an EMBL/GenBank/DDBJ whole genome shotgun (WGS) entry which is preliminary data.</text>
</comment>
<evidence type="ECO:0000313" key="1">
    <source>
        <dbReference type="EMBL" id="EXX71980.1"/>
    </source>
</evidence>
<organism evidence="1 2">
    <name type="scientific">Rhizophagus irregularis (strain DAOM 197198w)</name>
    <name type="common">Glomus intraradices</name>
    <dbReference type="NCBI Taxonomy" id="1432141"/>
    <lineage>
        <taxon>Eukaryota</taxon>
        <taxon>Fungi</taxon>
        <taxon>Fungi incertae sedis</taxon>
        <taxon>Mucoromycota</taxon>
        <taxon>Glomeromycotina</taxon>
        <taxon>Glomeromycetes</taxon>
        <taxon>Glomerales</taxon>
        <taxon>Glomeraceae</taxon>
        <taxon>Rhizophagus</taxon>
    </lineage>
</organism>
<dbReference type="AlphaFoldDB" id="A0A015JX98"/>
<keyword evidence="2" id="KW-1185">Reference proteome</keyword>
<dbReference type="HOGENOM" id="CLU_2224638_0_0_1"/>
<reference evidence="1 2" key="1">
    <citation type="submission" date="2014-02" db="EMBL/GenBank/DDBJ databases">
        <title>Single nucleus genome sequencing reveals high similarity among nuclei of an endomycorrhizal fungus.</title>
        <authorList>
            <person name="Lin K."/>
            <person name="Geurts R."/>
            <person name="Zhang Z."/>
            <person name="Limpens E."/>
            <person name="Saunders D.G."/>
            <person name="Mu D."/>
            <person name="Pang E."/>
            <person name="Cao H."/>
            <person name="Cha H."/>
            <person name="Lin T."/>
            <person name="Zhou Q."/>
            <person name="Shang Y."/>
            <person name="Li Y."/>
            <person name="Ivanov S."/>
            <person name="Sharma T."/>
            <person name="Velzen R.V."/>
            <person name="Ruijter N.D."/>
            <person name="Aanen D.K."/>
            <person name="Win J."/>
            <person name="Kamoun S."/>
            <person name="Bisseling T."/>
            <person name="Huang S."/>
        </authorList>
    </citation>
    <scope>NUCLEOTIDE SEQUENCE [LARGE SCALE GENOMIC DNA]</scope>
    <source>
        <strain evidence="2">DAOM197198w</strain>
    </source>
</reference>
<evidence type="ECO:0000313" key="2">
    <source>
        <dbReference type="Proteomes" id="UP000022910"/>
    </source>
</evidence>
<accession>A0A015JX98</accession>
<gene>
    <name evidence="1" type="ORF">RirG_073650</name>
</gene>
<proteinExistence type="predicted"/>
<sequence length="106" mass="12899">MKINLISQVVRPNATIVIDIRNKKREETTSDDDYLEKHFAEQSRDLKFYDFPAYWKDNEIYETLKQVGYVEKLEVRWNYKYRTVRAKIRLTKTMEDLYLKGRSNIL</sequence>
<dbReference type="EMBL" id="JEMT01015826">
    <property type="protein sequence ID" value="EXX71980.1"/>
    <property type="molecule type" value="Genomic_DNA"/>
</dbReference>
<dbReference type="Proteomes" id="UP000022910">
    <property type="component" value="Unassembled WGS sequence"/>
</dbReference>
<dbReference type="OrthoDB" id="2467784at2759"/>
<protein>
    <submittedName>
        <fullName evidence="1">Uncharacterized protein</fullName>
    </submittedName>
</protein>
<name>A0A015JX98_RHIIW</name>